<sequence length="119" mass="12840">MLLLTTVGLAVVLWVGVRWNFSSESVLAFYVRIGVAAWIFVMLTGALWLAVNWTRRPLGKGEQPQPDLPRRSGRYAADLCPHGVAPFAGRGPLLPWSHVTAIQVHPTGSGRGGAVAARL</sequence>
<gene>
    <name evidence="2" type="ORF">ACFQZ8_31565</name>
</gene>
<keyword evidence="1" id="KW-1133">Transmembrane helix</keyword>
<reference evidence="3" key="1">
    <citation type="journal article" date="2019" name="Int. J. Syst. Evol. Microbiol.">
        <title>The Global Catalogue of Microorganisms (GCM) 10K type strain sequencing project: providing services to taxonomists for standard genome sequencing and annotation.</title>
        <authorList>
            <consortium name="The Broad Institute Genomics Platform"/>
            <consortium name="The Broad Institute Genome Sequencing Center for Infectious Disease"/>
            <person name="Wu L."/>
            <person name="Ma J."/>
        </authorList>
    </citation>
    <scope>NUCLEOTIDE SEQUENCE [LARGE SCALE GENOMIC DNA]</scope>
    <source>
        <strain evidence="3">JCM 32148</strain>
    </source>
</reference>
<feature type="non-terminal residue" evidence="2">
    <location>
        <position position="119"/>
    </location>
</feature>
<comment type="caution">
    <text evidence="2">The sequence shown here is derived from an EMBL/GenBank/DDBJ whole genome shotgun (WGS) entry which is preliminary data.</text>
</comment>
<evidence type="ECO:0000313" key="3">
    <source>
        <dbReference type="Proteomes" id="UP001597053"/>
    </source>
</evidence>
<accession>A0ABW3ACZ4</accession>
<dbReference type="Proteomes" id="UP001597053">
    <property type="component" value="Unassembled WGS sequence"/>
</dbReference>
<keyword evidence="3" id="KW-1185">Reference proteome</keyword>
<dbReference type="EMBL" id="JBHTHM010002817">
    <property type="protein sequence ID" value="MFD0788476.1"/>
    <property type="molecule type" value="Genomic_DNA"/>
</dbReference>
<feature type="transmembrane region" description="Helical" evidence="1">
    <location>
        <begin position="28"/>
        <end position="51"/>
    </location>
</feature>
<name>A0ABW3ACZ4_9ACTN</name>
<evidence type="ECO:0000313" key="2">
    <source>
        <dbReference type="EMBL" id="MFD0788476.1"/>
    </source>
</evidence>
<evidence type="ECO:0000256" key="1">
    <source>
        <dbReference type="SAM" id="Phobius"/>
    </source>
</evidence>
<keyword evidence="1" id="KW-0472">Membrane</keyword>
<organism evidence="2 3">
    <name type="scientific">Micromonospora azadirachtae</name>
    <dbReference type="NCBI Taxonomy" id="1970735"/>
    <lineage>
        <taxon>Bacteria</taxon>
        <taxon>Bacillati</taxon>
        <taxon>Actinomycetota</taxon>
        <taxon>Actinomycetes</taxon>
        <taxon>Micromonosporales</taxon>
        <taxon>Micromonosporaceae</taxon>
        <taxon>Micromonospora</taxon>
    </lineage>
</organism>
<proteinExistence type="predicted"/>
<keyword evidence="1" id="KW-0812">Transmembrane</keyword>
<protein>
    <submittedName>
        <fullName evidence="2">Uncharacterized protein</fullName>
    </submittedName>
</protein>